<evidence type="ECO:0000256" key="1">
    <source>
        <dbReference type="ARBA" id="ARBA00022801"/>
    </source>
</evidence>
<dbReference type="SMART" id="SM00849">
    <property type="entry name" value="Lactamase_B"/>
    <property type="match status" value="1"/>
</dbReference>
<dbReference type="InterPro" id="IPR001279">
    <property type="entry name" value="Metallo-B-lactamas"/>
</dbReference>
<dbReference type="Proteomes" id="UP000075578">
    <property type="component" value="Unassembled WGS sequence"/>
</dbReference>
<dbReference type="PROSITE" id="PS50035">
    <property type="entry name" value="PLD"/>
    <property type="match status" value="1"/>
</dbReference>
<evidence type="ECO:0000313" key="3">
    <source>
        <dbReference type="EMBL" id="KYC49799.1"/>
    </source>
</evidence>
<comment type="caution">
    <text evidence="3">The sequence shown here is derived from an EMBL/GenBank/DDBJ whole genome shotgun (WGS) entry which is preliminary data.</text>
</comment>
<dbReference type="CDD" id="cd16295">
    <property type="entry name" value="TTHA0252-CPSF-like_MBL-fold"/>
    <property type="match status" value="1"/>
</dbReference>
<dbReference type="GO" id="GO:0004521">
    <property type="term" value="F:RNA endonuclease activity"/>
    <property type="evidence" value="ECO:0007669"/>
    <property type="project" value="TreeGrafter"/>
</dbReference>
<dbReference type="GO" id="GO:0016787">
    <property type="term" value="F:hydrolase activity"/>
    <property type="evidence" value="ECO:0007669"/>
    <property type="project" value="UniProtKB-KW"/>
</dbReference>
<dbReference type="Gene3D" id="3.30.870.10">
    <property type="entry name" value="Endonuclease Chain A"/>
    <property type="match status" value="1"/>
</dbReference>
<dbReference type="Gene3D" id="3.40.50.10890">
    <property type="match status" value="1"/>
</dbReference>
<dbReference type="InterPro" id="IPR001736">
    <property type="entry name" value="PLipase_D/transphosphatidylase"/>
</dbReference>
<dbReference type="PANTHER" id="PTHR11203">
    <property type="entry name" value="CLEAVAGE AND POLYADENYLATION SPECIFICITY FACTOR FAMILY MEMBER"/>
    <property type="match status" value="1"/>
</dbReference>
<name>A0A150IXU5_9EURY</name>
<evidence type="ECO:0000313" key="4">
    <source>
        <dbReference type="Proteomes" id="UP000075578"/>
    </source>
</evidence>
<reference evidence="3 4" key="1">
    <citation type="journal article" date="2016" name="ISME J.">
        <title>Chasing the elusive Euryarchaeota class WSA2: genomes reveal a uniquely fastidious methyl-reducing methanogen.</title>
        <authorList>
            <person name="Nobu M.K."/>
            <person name="Narihiro T."/>
            <person name="Kuroda K."/>
            <person name="Mei R."/>
            <person name="Liu W.T."/>
        </authorList>
    </citation>
    <scope>NUCLEOTIDE SEQUENCE [LARGE SCALE GENOMIC DNA]</scope>
    <source>
        <strain evidence="3">U1lsi0528_Bin089</strain>
    </source>
</reference>
<dbReference type="InterPro" id="IPR036866">
    <property type="entry name" value="RibonucZ/Hydroxyglut_hydro"/>
</dbReference>
<dbReference type="SUPFAM" id="SSF56024">
    <property type="entry name" value="Phospholipase D/nuclease"/>
    <property type="match status" value="1"/>
</dbReference>
<feature type="domain" description="PLD phosphodiesterase" evidence="2">
    <location>
        <begin position="543"/>
        <end position="570"/>
    </location>
</feature>
<dbReference type="PANTHER" id="PTHR11203:SF37">
    <property type="entry name" value="INTEGRATOR COMPLEX SUBUNIT 11"/>
    <property type="match status" value="1"/>
</dbReference>
<dbReference type="Pfam" id="PF16661">
    <property type="entry name" value="Lactamase_B_6"/>
    <property type="match status" value="1"/>
</dbReference>
<accession>A0A150IXU5</accession>
<organism evidence="3 4">
    <name type="scientific">Candidatus Methanofastidiosum methylothiophilum</name>
    <dbReference type="NCBI Taxonomy" id="1705564"/>
    <lineage>
        <taxon>Archaea</taxon>
        <taxon>Methanobacteriati</taxon>
        <taxon>Methanobacteriota</taxon>
        <taxon>Stenosarchaea group</taxon>
        <taxon>Candidatus Methanofastidiosia</taxon>
        <taxon>Candidatus Methanofastidiosales</taxon>
        <taxon>Candidatus Methanofastidiosaceae</taxon>
        <taxon>Candidatus Methanofastidiosum</taxon>
    </lineage>
</organism>
<dbReference type="Pfam" id="PF07521">
    <property type="entry name" value="RMMBL"/>
    <property type="match status" value="1"/>
</dbReference>
<dbReference type="Pfam" id="PF10996">
    <property type="entry name" value="Beta-Casp"/>
    <property type="match status" value="1"/>
</dbReference>
<proteinExistence type="predicted"/>
<dbReference type="InterPro" id="IPR011108">
    <property type="entry name" value="RMMBL"/>
</dbReference>
<dbReference type="Pfam" id="PF13091">
    <property type="entry name" value="PLDc_2"/>
    <property type="match status" value="1"/>
</dbReference>
<dbReference type="SUPFAM" id="SSF56281">
    <property type="entry name" value="Metallo-hydrolase/oxidoreductase"/>
    <property type="match status" value="1"/>
</dbReference>
<dbReference type="InterPro" id="IPR022712">
    <property type="entry name" value="Beta_Casp"/>
</dbReference>
<gene>
    <name evidence="3" type="ORF">AMQ74_01364</name>
</gene>
<dbReference type="PATRIC" id="fig|1705564.3.peg.1429"/>
<dbReference type="InterPro" id="IPR050698">
    <property type="entry name" value="MBL"/>
</dbReference>
<dbReference type="EMBL" id="LNGD01000094">
    <property type="protein sequence ID" value="KYC49799.1"/>
    <property type="molecule type" value="Genomic_DNA"/>
</dbReference>
<dbReference type="AlphaFoldDB" id="A0A150IXU5"/>
<protein>
    <submittedName>
        <fullName evidence="3">Ribonuclease Z</fullName>
    </submittedName>
</protein>
<dbReference type="Gene3D" id="3.60.15.10">
    <property type="entry name" value="Ribonuclease Z/Hydroxyacylglutathione hydrolase-like"/>
    <property type="match status" value="1"/>
</dbReference>
<sequence length="608" mass="69448">MKVRWLGSAGEVGRSCVEINIDGRLFILDCGIKLSGEGTYPDFSDVDISAIEAVIISHAHLDHSGYAPYLYHIGYNGPIYFTKPTFELALLLQKDYIKVQGLEGETPPFFQEDIRKEINRATTLNYEEKVYINDDVALTFYNAGHILGSAQICLDTPYGRLLYTGDIGSDVKTLDPIKKNIPGVDYLIIESTYGMKKDVHRPMEERERELIKVIQETKKKNGNVLIPVFAIDRAQNIMILLKEARDRGEITQPIFIEGMLIKANDIYDNYPDWMNKKMFNMFKKDNPLASPIFREVWNRKKIIQMNEPIIVVTTSGMMSGGPVMDYFKSWASDERNSLVLVGYQVEDTFGRQILDGLREFKDEDGNLKKIKARVEWIEFSAHADHPSIVEYVSAFSVPPKKVFLDHGEGEKLTELCEEISKITECIIAEPKVSYQLGEEEVAKESKPAQKLLYEERVPPIQCPFEFIVTTPQDKLFKNRAISLIENSKEILLISGYLDDSIVSFIIDSVKKGVKVKAIFRHITRPGNKKAFKILRNNGAEVRVNRECHARFIISDEREAIISSGDLTRDSFYDHFEAGIFTTDKETIKKATAFFYQMWDQSIEGFIKE</sequence>
<dbReference type="SMART" id="SM01027">
    <property type="entry name" value="Beta-Casp"/>
    <property type="match status" value="1"/>
</dbReference>
<dbReference type="InterPro" id="IPR025202">
    <property type="entry name" value="PLD-like_dom"/>
</dbReference>
<keyword evidence="1" id="KW-0378">Hydrolase</keyword>
<evidence type="ECO:0000259" key="2">
    <source>
        <dbReference type="PROSITE" id="PS50035"/>
    </source>
</evidence>